<dbReference type="AlphaFoldDB" id="A0A1X0QFZ5"/>
<dbReference type="InterPro" id="IPR038717">
    <property type="entry name" value="Tc1-like_DDE_dom"/>
</dbReference>
<dbReference type="GO" id="GO:0015074">
    <property type="term" value="P:DNA integration"/>
    <property type="evidence" value="ECO:0007669"/>
    <property type="project" value="InterPro"/>
</dbReference>
<dbReference type="VEuPathDB" id="MicrosporidiaDB:HERIO_697"/>
<evidence type="ECO:0000313" key="4">
    <source>
        <dbReference type="Proteomes" id="UP000192501"/>
    </source>
</evidence>
<dbReference type="InterPro" id="IPR009057">
    <property type="entry name" value="Homeodomain-like_sf"/>
</dbReference>
<evidence type="ECO:0000313" key="3">
    <source>
        <dbReference type="EMBL" id="ORD98710.1"/>
    </source>
</evidence>
<accession>A0A1X0QFZ5</accession>
<feature type="domain" description="Transposase Tc1-like" evidence="1">
    <location>
        <begin position="70"/>
        <end position="138"/>
    </location>
</feature>
<dbReference type="PANTHER" id="PTHR23022:SF134">
    <property type="entry name" value="TRANSPOSABLE ELEMENT TC1 TRANSPOSASE"/>
    <property type="match status" value="1"/>
</dbReference>
<comment type="caution">
    <text evidence="3">The sequence shown here is derived from an EMBL/GenBank/DDBJ whole genome shotgun (WGS) entry which is preliminary data.</text>
</comment>
<dbReference type="VEuPathDB" id="MicrosporidiaDB:HERIO_698"/>
<dbReference type="Gene3D" id="3.30.420.10">
    <property type="entry name" value="Ribonuclease H-like superfamily/Ribonuclease H"/>
    <property type="match status" value="1"/>
</dbReference>
<evidence type="ECO:0000259" key="2">
    <source>
        <dbReference type="Pfam" id="PF13358"/>
    </source>
</evidence>
<dbReference type="VEuPathDB" id="MicrosporidiaDB:A0H76_2027"/>
<organism evidence="3 4">
    <name type="scientific">Hepatospora eriocheir</name>
    <dbReference type="NCBI Taxonomy" id="1081669"/>
    <lineage>
        <taxon>Eukaryota</taxon>
        <taxon>Fungi</taxon>
        <taxon>Fungi incertae sedis</taxon>
        <taxon>Microsporidia</taxon>
        <taxon>Hepatosporidae</taxon>
        <taxon>Hepatospora</taxon>
    </lineage>
</organism>
<dbReference type="Proteomes" id="UP000192501">
    <property type="component" value="Unassembled WGS sequence"/>
</dbReference>
<dbReference type="GO" id="GO:0003677">
    <property type="term" value="F:DNA binding"/>
    <property type="evidence" value="ECO:0007669"/>
    <property type="project" value="InterPro"/>
</dbReference>
<dbReference type="Pfam" id="PF01498">
    <property type="entry name" value="HTH_Tnp_Tc3_2"/>
    <property type="match status" value="1"/>
</dbReference>
<name>A0A1X0QFZ5_9MICR</name>
<protein>
    <submittedName>
        <fullName evidence="3">TCB1</fullName>
    </submittedName>
</protein>
<evidence type="ECO:0000259" key="1">
    <source>
        <dbReference type="Pfam" id="PF01498"/>
    </source>
</evidence>
<dbReference type="PANTHER" id="PTHR23022">
    <property type="entry name" value="TRANSPOSABLE ELEMENT-RELATED"/>
    <property type="match status" value="1"/>
</dbReference>
<proteinExistence type="predicted"/>
<dbReference type="InterPro" id="IPR052338">
    <property type="entry name" value="Transposase_5"/>
</dbReference>
<gene>
    <name evidence="3" type="primary">TCB1</name>
    <name evidence="3" type="ORF">A0H76_2027</name>
</gene>
<dbReference type="Pfam" id="PF13358">
    <property type="entry name" value="DDE_3"/>
    <property type="match status" value="1"/>
</dbReference>
<dbReference type="InterPro" id="IPR036397">
    <property type="entry name" value="RNaseH_sf"/>
</dbReference>
<sequence>MAKHITKEDKIKIVTLKEAGVKNLEIMNKFKISKATFFRIIQRYKLINNINRKKGSGRPKIFNESEIDIIKSKVKENLKIGSRKLAKELNVVLDKTATPRTYRNVLNDNDLAAYRPLKKPLLSIKNISSRLMFAKEHLWDTIDYWKRILWSDETKINLFGSDGMVYIRRPRGMRYDEKFLNPTIKHGGGNLMLWGCFSYNGVGKIEVVKGNMTAMSYTQILNRNLLSSVKKLNMGDDFIFQKDNDPKHKAFLTNDFFEKREIEPLEWPAQSLDMNPIENLWHFLKIKVNERRPKNMKDLKKLLKKNGIKYQKNFVKDLFVHFQKELKNFLNLKEEIQCIKINCLIYFFHFKIFFTTCIFLNHNFV</sequence>
<dbReference type="GO" id="GO:0006313">
    <property type="term" value="P:DNA transposition"/>
    <property type="evidence" value="ECO:0007669"/>
    <property type="project" value="InterPro"/>
</dbReference>
<dbReference type="InterPro" id="IPR002492">
    <property type="entry name" value="Transposase_Tc1-like"/>
</dbReference>
<dbReference type="EMBL" id="LTAI01000492">
    <property type="protein sequence ID" value="ORD98710.1"/>
    <property type="molecule type" value="Genomic_DNA"/>
</dbReference>
<dbReference type="SUPFAM" id="SSF46689">
    <property type="entry name" value="Homeodomain-like"/>
    <property type="match status" value="1"/>
</dbReference>
<dbReference type="VEuPathDB" id="MicrosporidiaDB:HERIO_1995"/>
<feature type="domain" description="Tc1-like transposase DDE" evidence="2">
    <location>
        <begin position="147"/>
        <end position="300"/>
    </location>
</feature>
<reference evidence="3 4" key="1">
    <citation type="journal article" date="2017" name="Environ. Microbiol.">
        <title>Decay of the glycolytic pathway and adaptation to intranuclear parasitism within Enterocytozoonidae microsporidia.</title>
        <authorList>
            <person name="Wiredu Boakye D."/>
            <person name="Jaroenlak P."/>
            <person name="Prachumwat A."/>
            <person name="Williams T.A."/>
            <person name="Bateman K.S."/>
            <person name="Itsathitphaisarn O."/>
            <person name="Sritunyalucksana K."/>
            <person name="Paszkiewicz K.H."/>
            <person name="Moore K.A."/>
            <person name="Stentiford G.D."/>
            <person name="Williams B.A."/>
        </authorList>
    </citation>
    <scope>NUCLEOTIDE SEQUENCE [LARGE SCALE GENOMIC DNA]</scope>
    <source>
        <strain evidence="4">canceri</strain>
    </source>
</reference>